<dbReference type="GO" id="GO:0010181">
    <property type="term" value="F:FMN binding"/>
    <property type="evidence" value="ECO:0007669"/>
    <property type="project" value="InterPro"/>
</dbReference>
<feature type="region of interest" description="Disordered" evidence="5">
    <location>
        <begin position="1"/>
        <end position="42"/>
    </location>
</feature>
<evidence type="ECO:0000256" key="3">
    <source>
        <dbReference type="ARBA" id="ARBA00022643"/>
    </source>
</evidence>
<dbReference type="PANTHER" id="PTHR33798:SF5">
    <property type="entry name" value="FLAVIN REDUCTASE LIKE DOMAIN-CONTAINING PROTEIN"/>
    <property type="match status" value="1"/>
</dbReference>
<dbReference type="AlphaFoldDB" id="A0A072P8T8"/>
<dbReference type="OrthoDB" id="10250990at2759"/>
<dbReference type="InterPro" id="IPR002563">
    <property type="entry name" value="Flavin_Rdtase-like_dom"/>
</dbReference>
<keyword evidence="3" id="KW-0288">FMN</keyword>
<gene>
    <name evidence="7" type="ORF">A1O9_06722</name>
</gene>
<evidence type="ECO:0000313" key="7">
    <source>
        <dbReference type="EMBL" id="KEF56534.1"/>
    </source>
</evidence>
<dbReference type="InterPro" id="IPR012349">
    <property type="entry name" value="Split_barrel_FMN-bd"/>
</dbReference>
<dbReference type="Proteomes" id="UP000027920">
    <property type="component" value="Unassembled WGS sequence"/>
</dbReference>
<evidence type="ECO:0000259" key="6">
    <source>
        <dbReference type="Pfam" id="PF01613"/>
    </source>
</evidence>
<dbReference type="RefSeq" id="XP_013259124.1">
    <property type="nucleotide sequence ID" value="XM_013403670.1"/>
</dbReference>
<reference evidence="7 8" key="1">
    <citation type="submission" date="2013-03" db="EMBL/GenBank/DDBJ databases">
        <title>The Genome Sequence of Exophiala aquamarina CBS 119918.</title>
        <authorList>
            <consortium name="The Broad Institute Genomics Platform"/>
            <person name="Cuomo C."/>
            <person name="de Hoog S."/>
            <person name="Gorbushina A."/>
            <person name="Walker B."/>
            <person name="Young S.K."/>
            <person name="Zeng Q."/>
            <person name="Gargeya S."/>
            <person name="Fitzgerald M."/>
            <person name="Haas B."/>
            <person name="Abouelleil A."/>
            <person name="Allen A.W."/>
            <person name="Alvarado L."/>
            <person name="Arachchi H.M."/>
            <person name="Berlin A.M."/>
            <person name="Chapman S.B."/>
            <person name="Gainer-Dewar J."/>
            <person name="Goldberg J."/>
            <person name="Griggs A."/>
            <person name="Gujja S."/>
            <person name="Hansen M."/>
            <person name="Howarth C."/>
            <person name="Imamovic A."/>
            <person name="Ireland A."/>
            <person name="Larimer J."/>
            <person name="McCowan C."/>
            <person name="Murphy C."/>
            <person name="Pearson M."/>
            <person name="Poon T.W."/>
            <person name="Priest M."/>
            <person name="Roberts A."/>
            <person name="Saif S."/>
            <person name="Shea T."/>
            <person name="Sisk P."/>
            <person name="Sykes S."/>
            <person name="Wortman J."/>
            <person name="Nusbaum C."/>
            <person name="Birren B."/>
        </authorList>
    </citation>
    <scope>NUCLEOTIDE SEQUENCE [LARGE SCALE GENOMIC DNA]</scope>
    <source>
        <strain evidence="7 8">CBS 119918</strain>
    </source>
</reference>
<keyword evidence="2" id="KW-0285">Flavoprotein</keyword>
<keyword evidence="8" id="KW-1185">Reference proteome</keyword>
<organism evidence="7 8">
    <name type="scientific">Exophiala aquamarina CBS 119918</name>
    <dbReference type="NCBI Taxonomy" id="1182545"/>
    <lineage>
        <taxon>Eukaryota</taxon>
        <taxon>Fungi</taxon>
        <taxon>Dikarya</taxon>
        <taxon>Ascomycota</taxon>
        <taxon>Pezizomycotina</taxon>
        <taxon>Eurotiomycetes</taxon>
        <taxon>Chaetothyriomycetidae</taxon>
        <taxon>Chaetothyriales</taxon>
        <taxon>Herpotrichiellaceae</taxon>
        <taxon>Exophiala</taxon>
    </lineage>
</organism>
<dbReference type="STRING" id="1182545.A0A072P8T8"/>
<evidence type="ECO:0000256" key="5">
    <source>
        <dbReference type="SAM" id="MobiDB-lite"/>
    </source>
</evidence>
<comment type="similarity">
    <text evidence="4">Belongs to the flavoredoxin family.</text>
</comment>
<comment type="cofactor">
    <cofactor evidence="1">
        <name>FMN</name>
        <dbReference type="ChEBI" id="CHEBI:58210"/>
    </cofactor>
</comment>
<evidence type="ECO:0000256" key="1">
    <source>
        <dbReference type="ARBA" id="ARBA00001917"/>
    </source>
</evidence>
<evidence type="ECO:0000313" key="8">
    <source>
        <dbReference type="Proteomes" id="UP000027920"/>
    </source>
</evidence>
<sequence length="324" mass="36125">MSPQSSEPPKAQEKYGAETTVKRNPHPDFIKVQASRPDWDESRQWHLTKTRNPSWTYGSGASEKSSINKSHVSIDPYAKGRPPVYNYKLLISGIVPRPIGFLSTTSKDGSSTNLAPFSYTQVFNHDPPIFAVGFTGGLEDAKDTLRNLVDTDEVVINIISDHYLEAANACAIDLPYGQSEWVASGLTPVESKVVTPCRVKEAVFSIEGKLLNTQEFVSRTYPGKKTGVLAVIEGVHFWVREDAINEEQNLIDPAILRPISRLGGITYARVTDGFEILRPVLKRELEEGRIGDELLKPKIYIESKGAIFAAILRPLREGREWWTT</sequence>
<dbReference type="SUPFAM" id="SSF50475">
    <property type="entry name" value="FMN-binding split barrel"/>
    <property type="match status" value="1"/>
</dbReference>
<feature type="domain" description="Flavin reductase like" evidence="6">
    <location>
        <begin position="95"/>
        <end position="244"/>
    </location>
</feature>
<dbReference type="VEuPathDB" id="FungiDB:A1O9_06722"/>
<dbReference type="Gene3D" id="2.30.110.10">
    <property type="entry name" value="Electron Transport, Fmn-binding Protein, Chain A"/>
    <property type="match status" value="1"/>
</dbReference>
<dbReference type="PANTHER" id="PTHR33798">
    <property type="entry name" value="FLAVOPROTEIN OXYGENASE"/>
    <property type="match status" value="1"/>
</dbReference>
<dbReference type="EMBL" id="AMGV01000005">
    <property type="protein sequence ID" value="KEF56534.1"/>
    <property type="molecule type" value="Genomic_DNA"/>
</dbReference>
<evidence type="ECO:0000256" key="2">
    <source>
        <dbReference type="ARBA" id="ARBA00022630"/>
    </source>
</evidence>
<name>A0A072P8T8_9EURO</name>
<protein>
    <recommendedName>
        <fullName evidence="6">Flavin reductase like domain-containing protein</fullName>
    </recommendedName>
</protein>
<dbReference type="HOGENOM" id="CLU_059021_3_0_1"/>
<dbReference type="GeneID" id="25281638"/>
<comment type="caution">
    <text evidence="7">The sequence shown here is derived from an EMBL/GenBank/DDBJ whole genome shotgun (WGS) entry which is preliminary data.</text>
</comment>
<accession>A0A072P8T8</accession>
<dbReference type="Pfam" id="PF01613">
    <property type="entry name" value="Flavin_Reduct"/>
    <property type="match status" value="1"/>
</dbReference>
<proteinExistence type="inferred from homology"/>
<evidence type="ECO:0000256" key="4">
    <source>
        <dbReference type="ARBA" id="ARBA00038054"/>
    </source>
</evidence>